<evidence type="ECO:0000256" key="2">
    <source>
        <dbReference type="ARBA" id="ARBA00022475"/>
    </source>
</evidence>
<keyword evidence="2" id="KW-1003">Cell membrane</keyword>
<protein>
    <submittedName>
        <fullName evidence="7">Cytochrome c oxidase assembly protein</fullName>
    </submittedName>
</protein>
<keyword evidence="5 6" id="KW-0472">Membrane</keyword>
<dbReference type="RefSeq" id="WP_367959436.1">
    <property type="nucleotide sequence ID" value="NZ_JBAKFH010000001.1"/>
</dbReference>
<evidence type="ECO:0000256" key="1">
    <source>
        <dbReference type="ARBA" id="ARBA00004651"/>
    </source>
</evidence>
<evidence type="ECO:0000313" key="8">
    <source>
        <dbReference type="Proteomes" id="UP001556709"/>
    </source>
</evidence>
<name>A0ABV3TDM3_9GAMM</name>
<keyword evidence="3 6" id="KW-0812">Transmembrane</keyword>
<feature type="transmembrane region" description="Helical" evidence="6">
    <location>
        <begin position="243"/>
        <end position="263"/>
    </location>
</feature>
<feature type="transmembrane region" description="Helical" evidence="6">
    <location>
        <begin position="15"/>
        <end position="33"/>
    </location>
</feature>
<comment type="subcellular location">
    <subcellularLocation>
        <location evidence="1">Cell membrane</location>
        <topology evidence="1">Multi-pass membrane protein</topology>
    </subcellularLocation>
</comment>
<dbReference type="EMBL" id="JBAKFM010000004">
    <property type="protein sequence ID" value="MEX0469729.1"/>
    <property type="molecule type" value="Genomic_DNA"/>
</dbReference>
<evidence type="ECO:0000256" key="4">
    <source>
        <dbReference type="ARBA" id="ARBA00022989"/>
    </source>
</evidence>
<keyword evidence="4 6" id="KW-1133">Transmembrane helix</keyword>
<dbReference type="Proteomes" id="UP001556709">
    <property type="component" value="Unassembled WGS sequence"/>
</dbReference>
<feature type="transmembrane region" description="Helical" evidence="6">
    <location>
        <begin position="77"/>
        <end position="104"/>
    </location>
</feature>
<keyword evidence="8" id="KW-1185">Reference proteome</keyword>
<feature type="transmembrane region" description="Helical" evidence="6">
    <location>
        <begin position="195"/>
        <end position="214"/>
    </location>
</feature>
<evidence type="ECO:0000313" key="7">
    <source>
        <dbReference type="EMBL" id="MEX0469729.1"/>
    </source>
</evidence>
<evidence type="ECO:0000256" key="3">
    <source>
        <dbReference type="ARBA" id="ARBA00022692"/>
    </source>
</evidence>
<accession>A0ABV3TDM3</accession>
<sequence length="275" mass="30938">MNTLFEWLRPWEPSAPVFLACILAVVLYAAGLLRGARPGFWPALSYFAGVTLIYLVTQTHYDYYSQYLFSAHRLQHLILHHLGPFLIALAMPTAVLAAGLPAAVRRWPQGPAAPVFTLLRGGYRILQQPFIAGFLFVGLIYFWLTPEIHFDAMLSIDLYWLMNWTMVLDGLLFWWLIFERGDRGVTPRLSPGKRILVLALVMPPQIALGAFITFSDQNLFEIYDVCGRAFPIDPLLDQQIGGLITWIPASMMSVAAAIIVLAFRLEKPDGQKASQ</sequence>
<organism evidence="7 8">
    <name type="scientific">Spiribacter pallidus</name>
    <dbReference type="NCBI Taxonomy" id="1987936"/>
    <lineage>
        <taxon>Bacteria</taxon>
        <taxon>Pseudomonadati</taxon>
        <taxon>Pseudomonadota</taxon>
        <taxon>Gammaproteobacteria</taxon>
        <taxon>Chromatiales</taxon>
        <taxon>Ectothiorhodospiraceae</taxon>
        <taxon>Spiribacter</taxon>
    </lineage>
</organism>
<evidence type="ECO:0000256" key="6">
    <source>
        <dbReference type="SAM" id="Phobius"/>
    </source>
</evidence>
<evidence type="ECO:0000256" key="5">
    <source>
        <dbReference type="ARBA" id="ARBA00023136"/>
    </source>
</evidence>
<proteinExistence type="predicted"/>
<feature type="transmembrane region" description="Helical" evidence="6">
    <location>
        <begin position="40"/>
        <end position="57"/>
    </location>
</feature>
<comment type="caution">
    <text evidence="7">The sequence shown here is derived from an EMBL/GenBank/DDBJ whole genome shotgun (WGS) entry which is preliminary data.</text>
</comment>
<feature type="transmembrane region" description="Helical" evidence="6">
    <location>
        <begin position="156"/>
        <end position="175"/>
    </location>
</feature>
<reference evidence="7 8" key="1">
    <citation type="submission" date="2024-02" db="EMBL/GenBank/DDBJ databases">
        <title>New especies of Spiribacter isolated from saline water.</title>
        <authorList>
            <person name="Leon M.J."/>
            <person name="De La Haba R."/>
            <person name="Sanchez-Porro C."/>
            <person name="Ventosa A."/>
        </authorList>
    </citation>
    <scope>NUCLEOTIDE SEQUENCE [LARGE SCALE GENOMIC DNA]</scope>
    <source>
        <strain evidence="8">ag22IC6-390</strain>
    </source>
</reference>
<dbReference type="Pfam" id="PF09678">
    <property type="entry name" value="Caa3_CtaG"/>
    <property type="match status" value="1"/>
</dbReference>
<dbReference type="InterPro" id="IPR019108">
    <property type="entry name" value="Caa3_assmbl_CtaG-rel"/>
</dbReference>
<feature type="transmembrane region" description="Helical" evidence="6">
    <location>
        <begin position="125"/>
        <end position="144"/>
    </location>
</feature>
<gene>
    <name evidence="7" type="ORF">V6X73_08320</name>
</gene>